<feature type="transmembrane region" description="Helical" evidence="2">
    <location>
        <begin position="22"/>
        <end position="47"/>
    </location>
</feature>
<gene>
    <name evidence="3" type="ORF">FA15DRAFT_644395</name>
</gene>
<feature type="compositionally biased region" description="Basic and acidic residues" evidence="1">
    <location>
        <begin position="317"/>
        <end position="326"/>
    </location>
</feature>
<feature type="transmembrane region" description="Helical" evidence="2">
    <location>
        <begin position="136"/>
        <end position="161"/>
    </location>
</feature>
<keyword evidence="2" id="KW-1133">Transmembrane helix</keyword>
<evidence type="ECO:0000313" key="3">
    <source>
        <dbReference type="EMBL" id="TFK22293.1"/>
    </source>
</evidence>
<feature type="transmembrane region" description="Helical" evidence="2">
    <location>
        <begin position="181"/>
        <end position="199"/>
    </location>
</feature>
<proteinExistence type="predicted"/>
<accession>A0A5C3KR65</accession>
<keyword evidence="2" id="KW-0812">Transmembrane</keyword>
<evidence type="ECO:0000256" key="1">
    <source>
        <dbReference type="SAM" id="MobiDB-lite"/>
    </source>
</evidence>
<organism evidence="3 4">
    <name type="scientific">Coprinopsis marcescibilis</name>
    <name type="common">Agaric fungus</name>
    <name type="synonym">Psathyrella marcescibilis</name>
    <dbReference type="NCBI Taxonomy" id="230819"/>
    <lineage>
        <taxon>Eukaryota</taxon>
        <taxon>Fungi</taxon>
        <taxon>Dikarya</taxon>
        <taxon>Basidiomycota</taxon>
        <taxon>Agaricomycotina</taxon>
        <taxon>Agaricomycetes</taxon>
        <taxon>Agaricomycetidae</taxon>
        <taxon>Agaricales</taxon>
        <taxon>Agaricineae</taxon>
        <taxon>Psathyrellaceae</taxon>
        <taxon>Coprinopsis</taxon>
    </lineage>
</organism>
<feature type="transmembrane region" description="Helical" evidence="2">
    <location>
        <begin position="219"/>
        <end position="241"/>
    </location>
</feature>
<feature type="transmembrane region" description="Helical" evidence="2">
    <location>
        <begin position="59"/>
        <end position="87"/>
    </location>
</feature>
<keyword evidence="4" id="KW-1185">Reference proteome</keyword>
<dbReference type="OrthoDB" id="2744793at2759"/>
<feature type="transmembrane region" description="Helical" evidence="2">
    <location>
        <begin position="107"/>
        <end position="129"/>
    </location>
</feature>
<evidence type="ECO:0000256" key="2">
    <source>
        <dbReference type="SAM" id="Phobius"/>
    </source>
</evidence>
<reference evidence="3 4" key="1">
    <citation type="journal article" date="2019" name="Nat. Ecol. Evol.">
        <title>Megaphylogeny resolves global patterns of mushroom evolution.</title>
        <authorList>
            <person name="Varga T."/>
            <person name="Krizsan K."/>
            <person name="Foldi C."/>
            <person name="Dima B."/>
            <person name="Sanchez-Garcia M."/>
            <person name="Sanchez-Ramirez S."/>
            <person name="Szollosi G.J."/>
            <person name="Szarkandi J.G."/>
            <person name="Papp V."/>
            <person name="Albert L."/>
            <person name="Andreopoulos W."/>
            <person name="Angelini C."/>
            <person name="Antonin V."/>
            <person name="Barry K.W."/>
            <person name="Bougher N.L."/>
            <person name="Buchanan P."/>
            <person name="Buyck B."/>
            <person name="Bense V."/>
            <person name="Catcheside P."/>
            <person name="Chovatia M."/>
            <person name="Cooper J."/>
            <person name="Damon W."/>
            <person name="Desjardin D."/>
            <person name="Finy P."/>
            <person name="Geml J."/>
            <person name="Haridas S."/>
            <person name="Hughes K."/>
            <person name="Justo A."/>
            <person name="Karasinski D."/>
            <person name="Kautmanova I."/>
            <person name="Kiss B."/>
            <person name="Kocsube S."/>
            <person name="Kotiranta H."/>
            <person name="LaButti K.M."/>
            <person name="Lechner B.E."/>
            <person name="Liimatainen K."/>
            <person name="Lipzen A."/>
            <person name="Lukacs Z."/>
            <person name="Mihaltcheva S."/>
            <person name="Morgado L.N."/>
            <person name="Niskanen T."/>
            <person name="Noordeloos M.E."/>
            <person name="Ohm R.A."/>
            <person name="Ortiz-Santana B."/>
            <person name="Ovrebo C."/>
            <person name="Racz N."/>
            <person name="Riley R."/>
            <person name="Savchenko A."/>
            <person name="Shiryaev A."/>
            <person name="Soop K."/>
            <person name="Spirin V."/>
            <person name="Szebenyi C."/>
            <person name="Tomsovsky M."/>
            <person name="Tulloss R.E."/>
            <person name="Uehling J."/>
            <person name="Grigoriev I.V."/>
            <person name="Vagvolgyi C."/>
            <person name="Papp T."/>
            <person name="Martin F.M."/>
            <person name="Miettinen O."/>
            <person name="Hibbett D.S."/>
            <person name="Nagy L.G."/>
        </authorList>
    </citation>
    <scope>NUCLEOTIDE SEQUENCE [LARGE SCALE GENOMIC DNA]</scope>
    <source>
        <strain evidence="3 4">CBS 121175</strain>
    </source>
</reference>
<feature type="transmembrane region" description="Helical" evidence="2">
    <location>
        <begin position="261"/>
        <end position="286"/>
    </location>
</feature>
<keyword evidence="2" id="KW-0472">Membrane</keyword>
<dbReference type="AlphaFoldDB" id="A0A5C3KR65"/>
<dbReference type="EMBL" id="ML210244">
    <property type="protein sequence ID" value="TFK22293.1"/>
    <property type="molecule type" value="Genomic_DNA"/>
</dbReference>
<dbReference type="Proteomes" id="UP000307440">
    <property type="component" value="Unassembled WGS sequence"/>
</dbReference>
<name>A0A5C3KR65_COPMA</name>
<evidence type="ECO:0008006" key="5">
    <source>
        <dbReference type="Google" id="ProtNLM"/>
    </source>
</evidence>
<feature type="region of interest" description="Disordered" evidence="1">
    <location>
        <begin position="317"/>
        <end position="342"/>
    </location>
</feature>
<sequence length="342" mass="38102">MASPWTKADRNEYGLVYAKARYANYAITMFTTGIQFFMMAYSLAIYFETPREKRKGRAPYLVIGCLIFILSTLSACTDIAIIFNSLLEASDGLSYLAVEPTGTWQNIFSETTFFFVFILGDGLLLYRCYLMLFGGWLWLVALPILTYLATIALSIFQIVTFAQEEGDGIRIAISMECARNILSVATNIIITFIICHRLMSSHKRWAESLPTKRLVVYSAAMRILVESALPLSVAGIVQAGLQIVPVTLGGRISDYTGNRNALIVAMSTSSLIYYALLAIAPQMVILRVTTGRSWAKTERSTDVEIFSRSLAFNHGARGNESELSRDNDDETNEEIDKSEKSV</sequence>
<evidence type="ECO:0000313" key="4">
    <source>
        <dbReference type="Proteomes" id="UP000307440"/>
    </source>
</evidence>
<protein>
    <recommendedName>
        <fullName evidence="5">Fungal pheromone STE3G-protein-coupled receptor</fullName>
    </recommendedName>
</protein>